<dbReference type="InterPro" id="IPR029753">
    <property type="entry name" value="D-isomer_DH_CS"/>
</dbReference>
<gene>
    <name evidence="7" type="ORF">DOK78_002566</name>
</gene>
<reference evidence="7 8" key="1">
    <citation type="submission" date="2021-03" db="EMBL/GenBank/DDBJ databases">
        <authorList>
            <person name="Gilmore M.S."/>
            <person name="Schwartzman J."/>
            <person name="Van Tyne D."/>
            <person name="Martin M."/>
            <person name="Earl A.M."/>
            <person name="Manson A.L."/>
            <person name="Straub T."/>
            <person name="Salamzade R."/>
            <person name="Saavedra J."/>
            <person name="Lebreton F."/>
            <person name="Prichula J."/>
            <person name="Schaufler K."/>
            <person name="Gaca A."/>
            <person name="Sgardioli B."/>
            <person name="Wagenaar J."/>
            <person name="Strong T."/>
        </authorList>
    </citation>
    <scope>NUCLEOTIDE SEQUENCE [LARGE SCALE GENOMIC DNA]</scope>
    <source>
        <strain evidence="7 8">DIV2402</strain>
    </source>
</reference>
<evidence type="ECO:0000259" key="5">
    <source>
        <dbReference type="Pfam" id="PF00389"/>
    </source>
</evidence>
<feature type="domain" description="D-isomer specific 2-hydroxyacid dehydrogenase NAD-binding" evidence="6">
    <location>
        <begin position="107"/>
        <end position="286"/>
    </location>
</feature>
<evidence type="ECO:0000256" key="3">
    <source>
        <dbReference type="ARBA" id="ARBA00023027"/>
    </source>
</evidence>
<dbReference type="CDD" id="cd12162">
    <property type="entry name" value="2-Hacid_dh_4"/>
    <property type="match status" value="1"/>
</dbReference>
<keyword evidence="8" id="KW-1185">Reference proteome</keyword>
<name>A0ABZ2SQ66_9ENTE</name>
<dbReference type="RefSeq" id="WP_207871900.1">
    <property type="nucleotide sequence ID" value="NZ_CP147251.1"/>
</dbReference>
<dbReference type="InterPro" id="IPR006140">
    <property type="entry name" value="D-isomer_DH_NAD-bd"/>
</dbReference>
<sequence>MKIVILDAYATNPGDFSWDNLREFGELTIYDRSNSDQLIERIGDAKAVIISKVQLSRAILEACPKLKYIGLLSTGYNVVDITAAKELGIVVSNIPTYGTDSVAQFTMGLLLELCHQIGYHSETVKQGEWQNCIDWCYWKTPQYELLNKTLGIIGLGRIGQRFAEMASAFGMRLIAHDDFIDPKLHPTIEMVTLEELYQQSDVIALFVPLLPTTQGMINKHSIAKMKDGVLILNSARGPLIVEEDLTQALEKGKIGGAALDVVSTEPIRADNPLLKAPNIILTPHIAWATKEARTSLMNTAYTNLKAFSEGQPVNNVAE</sequence>
<dbReference type="SUPFAM" id="SSF51735">
    <property type="entry name" value="NAD(P)-binding Rossmann-fold domains"/>
    <property type="match status" value="1"/>
</dbReference>
<dbReference type="PROSITE" id="PS00065">
    <property type="entry name" value="D_2_HYDROXYACID_DH_1"/>
    <property type="match status" value="1"/>
</dbReference>
<dbReference type="EMBL" id="CP147251">
    <property type="protein sequence ID" value="WYJ77926.1"/>
    <property type="molecule type" value="Genomic_DNA"/>
</dbReference>
<dbReference type="Proteomes" id="UP000664701">
    <property type="component" value="Chromosome"/>
</dbReference>
<dbReference type="Pfam" id="PF02826">
    <property type="entry name" value="2-Hacid_dh_C"/>
    <property type="match status" value="1"/>
</dbReference>
<evidence type="ECO:0000256" key="1">
    <source>
        <dbReference type="ARBA" id="ARBA00005854"/>
    </source>
</evidence>
<keyword evidence="2 4" id="KW-0560">Oxidoreductase</keyword>
<dbReference type="Pfam" id="PF00389">
    <property type="entry name" value="2-Hacid_dh"/>
    <property type="match status" value="1"/>
</dbReference>
<comment type="similarity">
    <text evidence="1 4">Belongs to the D-isomer specific 2-hydroxyacid dehydrogenase family.</text>
</comment>
<dbReference type="InterPro" id="IPR036291">
    <property type="entry name" value="NAD(P)-bd_dom_sf"/>
</dbReference>
<dbReference type="InterPro" id="IPR029752">
    <property type="entry name" value="D-isomer_DH_CS1"/>
</dbReference>
<proteinExistence type="inferred from homology"/>
<evidence type="ECO:0000256" key="4">
    <source>
        <dbReference type="RuleBase" id="RU003719"/>
    </source>
</evidence>
<evidence type="ECO:0000313" key="7">
    <source>
        <dbReference type="EMBL" id="WYJ77926.1"/>
    </source>
</evidence>
<reference evidence="7 8" key="2">
    <citation type="submission" date="2024-03" db="EMBL/GenBank/DDBJ databases">
        <title>The Genome Sequence of Enterococcus sp. DIV2402.</title>
        <authorList>
            <consortium name="The Broad Institute Genomics Platform"/>
            <consortium name="The Broad Institute Microbial Omics Core"/>
            <consortium name="The Broad Institute Genomic Center for Infectious Diseases"/>
            <person name="Earl A."/>
            <person name="Manson A."/>
            <person name="Gilmore M."/>
            <person name="Schwartman J."/>
            <person name="Shea T."/>
            <person name="Abouelleil A."/>
            <person name="Cao P."/>
            <person name="Chapman S."/>
            <person name="Cusick C."/>
            <person name="Young S."/>
            <person name="Neafsey D."/>
            <person name="Nusbaum C."/>
            <person name="Birren B."/>
        </authorList>
    </citation>
    <scope>NUCLEOTIDE SEQUENCE [LARGE SCALE GENOMIC DNA]</scope>
    <source>
        <strain evidence="7 8">DIV2402</strain>
    </source>
</reference>
<evidence type="ECO:0000256" key="2">
    <source>
        <dbReference type="ARBA" id="ARBA00023002"/>
    </source>
</evidence>
<dbReference type="PANTHER" id="PTHR43761:SF1">
    <property type="entry name" value="D-ISOMER SPECIFIC 2-HYDROXYACID DEHYDROGENASE CATALYTIC DOMAIN-CONTAINING PROTEIN-RELATED"/>
    <property type="match status" value="1"/>
</dbReference>
<evidence type="ECO:0000259" key="6">
    <source>
        <dbReference type="Pfam" id="PF02826"/>
    </source>
</evidence>
<accession>A0ABZ2SQ66</accession>
<dbReference type="PROSITE" id="PS00671">
    <property type="entry name" value="D_2_HYDROXYACID_DH_3"/>
    <property type="match status" value="1"/>
</dbReference>
<dbReference type="InterPro" id="IPR050418">
    <property type="entry name" value="D-iso_2-hydroxyacid_DH_PdxB"/>
</dbReference>
<feature type="domain" description="D-isomer specific 2-hydroxyacid dehydrogenase catalytic" evidence="5">
    <location>
        <begin position="19"/>
        <end position="316"/>
    </location>
</feature>
<protein>
    <submittedName>
        <fullName evidence="7">Glycerate dehydrogenase</fullName>
    </submittedName>
</protein>
<dbReference type="Gene3D" id="3.40.50.720">
    <property type="entry name" value="NAD(P)-binding Rossmann-like Domain"/>
    <property type="match status" value="2"/>
</dbReference>
<evidence type="ECO:0000313" key="8">
    <source>
        <dbReference type="Proteomes" id="UP000664701"/>
    </source>
</evidence>
<organism evidence="7 8">
    <name type="scientific">Candidatus Enterococcus lowellii</name>
    <dbReference type="NCBI Taxonomy" id="2230877"/>
    <lineage>
        <taxon>Bacteria</taxon>
        <taxon>Bacillati</taxon>
        <taxon>Bacillota</taxon>
        <taxon>Bacilli</taxon>
        <taxon>Lactobacillales</taxon>
        <taxon>Enterococcaceae</taxon>
        <taxon>Enterococcus</taxon>
    </lineage>
</organism>
<dbReference type="SUPFAM" id="SSF52283">
    <property type="entry name" value="Formate/glycerate dehydrogenase catalytic domain-like"/>
    <property type="match status" value="1"/>
</dbReference>
<dbReference type="PANTHER" id="PTHR43761">
    <property type="entry name" value="D-ISOMER SPECIFIC 2-HYDROXYACID DEHYDROGENASE FAMILY PROTEIN (AFU_ORTHOLOGUE AFUA_1G13630)"/>
    <property type="match status" value="1"/>
</dbReference>
<dbReference type="InterPro" id="IPR006139">
    <property type="entry name" value="D-isomer_2_OHA_DH_cat_dom"/>
</dbReference>
<keyword evidence="3" id="KW-0520">NAD</keyword>